<dbReference type="InterPro" id="IPR017439">
    <property type="entry name" value="Amidohydrolase"/>
</dbReference>
<gene>
    <name evidence="3" type="ORF">HNQ43_000590</name>
</gene>
<organism evidence="3 4">
    <name type="scientific">Faecalicoccus acidiformans</name>
    <dbReference type="NCBI Taxonomy" id="915173"/>
    <lineage>
        <taxon>Bacteria</taxon>
        <taxon>Bacillati</taxon>
        <taxon>Bacillota</taxon>
        <taxon>Erysipelotrichia</taxon>
        <taxon>Erysipelotrichales</taxon>
        <taxon>Erysipelotrichaceae</taxon>
        <taxon>Faecalicoccus</taxon>
    </lineage>
</organism>
<dbReference type="PANTHER" id="PTHR11014">
    <property type="entry name" value="PEPTIDASE M20 FAMILY MEMBER"/>
    <property type="match status" value="1"/>
</dbReference>
<dbReference type="InterPro" id="IPR011650">
    <property type="entry name" value="Peptidase_M20_dimer"/>
</dbReference>
<evidence type="ECO:0000256" key="1">
    <source>
        <dbReference type="PIRSR" id="PIRSR005962-1"/>
    </source>
</evidence>
<accession>A0A7W8CZU0</accession>
<comment type="caution">
    <text evidence="3">The sequence shown here is derived from an EMBL/GenBank/DDBJ whole genome shotgun (WGS) entry which is preliminary data.</text>
</comment>
<dbReference type="SUPFAM" id="SSF55031">
    <property type="entry name" value="Bacterial exopeptidase dimerisation domain"/>
    <property type="match status" value="1"/>
</dbReference>
<dbReference type="PANTHER" id="PTHR11014:SF98">
    <property type="entry name" value="N-ACETYLDIAMINOPIMELATE DEACETYLASE"/>
    <property type="match status" value="1"/>
</dbReference>
<evidence type="ECO:0000259" key="2">
    <source>
        <dbReference type="Pfam" id="PF07687"/>
    </source>
</evidence>
<feature type="binding site" evidence="1">
    <location>
        <position position="126"/>
    </location>
    <ligand>
        <name>Mn(2+)</name>
        <dbReference type="ChEBI" id="CHEBI:29035"/>
        <label>2</label>
    </ligand>
</feature>
<dbReference type="RefSeq" id="WP_183374608.1">
    <property type="nucleotide sequence ID" value="NZ_JACHHD010000004.1"/>
</dbReference>
<feature type="binding site" evidence="1">
    <location>
        <position position="336"/>
    </location>
    <ligand>
        <name>Mn(2+)</name>
        <dbReference type="ChEBI" id="CHEBI:29035"/>
        <label>2</label>
    </ligand>
</feature>
<dbReference type="Proteomes" id="UP000521313">
    <property type="component" value="Unassembled WGS sequence"/>
</dbReference>
<keyword evidence="1" id="KW-0464">Manganese</keyword>
<keyword evidence="1" id="KW-0479">Metal-binding</keyword>
<dbReference type="GO" id="GO:0047980">
    <property type="term" value="F:hippurate hydrolase activity"/>
    <property type="evidence" value="ECO:0007669"/>
    <property type="project" value="UniProtKB-EC"/>
</dbReference>
<dbReference type="AlphaFoldDB" id="A0A7W8CZU0"/>
<dbReference type="SUPFAM" id="SSF53187">
    <property type="entry name" value="Zn-dependent exopeptidases"/>
    <property type="match status" value="1"/>
</dbReference>
<evidence type="ECO:0000313" key="4">
    <source>
        <dbReference type="Proteomes" id="UP000521313"/>
    </source>
</evidence>
<feature type="domain" description="Peptidase M20 dimerisation" evidence="2">
    <location>
        <begin position="175"/>
        <end position="267"/>
    </location>
</feature>
<dbReference type="GO" id="GO:0046872">
    <property type="term" value="F:metal ion binding"/>
    <property type="evidence" value="ECO:0007669"/>
    <property type="project" value="UniProtKB-KW"/>
</dbReference>
<protein>
    <submittedName>
        <fullName evidence="3">Hippurate hydrolase</fullName>
        <ecNumber evidence="3">3.5.1.32</ecNumber>
    </submittedName>
</protein>
<dbReference type="InterPro" id="IPR002933">
    <property type="entry name" value="Peptidase_M20"/>
</dbReference>
<feature type="binding site" evidence="1">
    <location>
        <position position="90"/>
    </location>
    <ligand>
        <name>Mn(2+)</name>
        <dbReference type="ChEBI" id="CHEBI:29035"/>
        <label>2</label>
    </ligand>
</feature>
<dbReference type="GO" id="GO:0050118">
    <property type="term" value="F:N-acetyldiaminopimelate deacetylase activity"/>
    <property type="evidence" value="ECO:0007669"/>
    <property type="project" value="TreeGrafter"/>
</dbReference>
<dbReference type="Pfam" id="PF07687">
    <property type="entry name" value="M20_dimer"/>
    <property type="match status" value="1"/>
</dbReference>
<dbReference type="Pfam" id="PF01546">
    <property type="entry name" value="Peptidase_M20"/>
    <property type="match status" value="1"/>
</dbReference>
<name>A0A7W8CZU0_9FIRM</name>
<evidence type="ECO:0000313" key="3">
    <source>
        <dbReference type="EMBL" id="MBB5184551.1"/>
    </source>
</evidence>
<dbReference type="EMBL" id="JACHHD010000004">
    <property type="protein sequence ID" value="MBB5184551.1"/>
    <property type="molecule type" value="Genomic_DNA"/>
</dbReference>
<comment type="cofactor">
    <cofactor evidence="1">
        <name>Mn(2+)</name>
        <dbReference type="ChEBI" id="CHEBI:29035"/>
    </cofactor>
    <text evidence="1">The Mn(2+) ion enhances activity.</text>
</comment>
<dbReference type="GO" id="GO:0019877">
    <property type="term" value="P:diaminopimelate biosynthetic process"/>
    <property type="evidence" value="ECO:0007669"/>
    <property type="project" value="TreeGrafter"/>
</dbReference>
<dbReference type="PIRSF" id="PIRSF005962">
    <property type="entry name" value="Pept_M20D_amidohydro"/>
    <property type="match status" value="1"/>
</dbReference>
<reference evidence="3 4" key="1">
    <citation type="submission" date="2020-08" db="EMBL/GenBank/DDBJ databases">
        <title>Genomic Encyclopedia of Type Strains, Phase IV (KMG-IV): sequencing the most valuable type-strain genomes for metagenomic binning, comparative biology and taxonomic classification.</title>
        <authorList>
            <person name="Goeker M."/>
        </authorList>
    </citation>
    <scope>NUCLEOTIDE SEQUENCE [LARGE SCALE GENOMIC DNA]</scope>
    <source>
        <strain evidence="3 4">DSM 26963</strain>
    </source>
</reference>
<dbReference type="NCBIfam" id="TIGR01891">
    <property type="entry name" value="amidohydrolases"/>
    <property type="match status" value="1"/>
</dbReference>
<feature type="binding site" evidence="1">
    <location>
        <position position="92"/>
    </location>
    <ligand>
        <name>Mn(2+)</name>
        <dbReference type="ChEBI" id="CHEBI:29035"/>
        <label>2</label>
    </ligand>
</feature>
<dbReference type="Gene3D" id="3.40.630.10">
    <property type="entry name" value="Zn peptidases"/>
    <property type="match status" value="1"/>
</dbReference>
<feature type="binding site" evidence="1">
    <location>
        <position position="152"/>
    </location>
    <ligand>
        <name>Mn(2+)</name>
        <dbReference type="ChEBI" id="CHEBI:29035"/>
        <label>2</label>
    </ligand>
</feature>
<dbReference type="InterPro" id="IPR036264">
    <property type="entry name" value="Bact_exopeptidase_dim_dom"/>
</dbReference>
<dbReference type="Gene3D" id="3.30.70.360">
    <property type="match status" value="1"/>
</dbReference>
<keyword evidence="3" id="KW-0378">Hydrolase</keyword>
<dbReference type="EC" id="3.5.1.32" evidence="3"/>
<proteinExistence type="predicted"/>
<sequence>MLENIRRYRQDLHQIPELELDLPKTQNYILNILNTYPCQICSPIPSSVIAYFNNHKKKTIAFRSDMDALPVEEKTSCTFKSRHNGRMHACGHDGHMAMLLGLADYLKENYKRLNVNVLLIFQPGEESPGGAKLMCETGFLDIYHVCQIYGTHLWPNLKKGLIATKTGPMMARSSEVDIDIHGKKSHAASYQQGIDALEIAANYLTEVYSRVKEIPGEVPYLLRFGKMYSGDIRNVVSDHTRLEGTLRALDDAVYHQLTDILKSTAKKYPGSFDFHITEGYPPVKNDAALIEKLLTFLPDLVLLNKHEMISEDFSWYQQYVPGVFFFLGTGTGIPLHNDHFDFDESILQKGVQNYIQILEHTKSIG</sequence>